<gene>
    <name evidence="2" type="ORF">ULMS_10720</name>
</gene>
<keyword evidence="1" id="KW-0472">Membrane</keyword>
<sequence>MKDSIDLLETIQDKPQSDSIYNNILNVTINSPNVISMDWLRVAGAIVVMIIATEIIVISDALKTNSEITDVIPVNNNILYND</sequence>
<feature type="transmembrane region" description="Helical" evidence="1">
    <location>
        <begin position="39"/>
        <end position="58"/>
    </location>
</feature>
<keyword evidence="3" id="KW-1185">Reference proteome</keyword>
<keyword evidence="1" id="KW-0812">Transmembrane</keyword>
<evidence type="ECO:0000313" key="2">
    <source>
        <dbReference type="EMBL" id="GEQ85564.1"/>
    </source>
</evidence>
<comment type="caution">
    <text evidence="2">The sequence shown here is derived from an EMBL/GenBank/DDBJ whole genome shotgun (WGS) entry which is preliminary data.</text>
</comment>
<accession>A0A5J4FWJ0</accession>
<dbReference type="Proteomes" id="UP000326994">
    <property type="component" value="Unassembled WGS sequence"/>
</dbReference>
<dbReference type="RefSeq" id="WP_151893474.1">
    <property type="nucleotide sequence ID" value="NZ_BKCF01000001.1"/>
</dbReference>
<dbReference type="AlphaFoldDB" id="A0A5J4FWJ0"/>
<dbReference type="EMBL" id="BKCF01000001">
    <property type="protein sequence ID" value="GEQ85564.1"/>
    <property type="molecule type" value="Genomic_DNA"/>
</dbReference>
<keyword evidence="1" id="KW-1133">Transmembrane helix</keyword>
<protein>
    <submittedName>
        <fullName evidence="2">Uncharacterized protein</fullName>
    </submittedName>
</protein>
<reference evidence="2 3" key="1">
    <citation type="submission" date="2019-08" db="EMBL/GenBank/DDBJ databases">
        <title>Ulvibacter marinistellae sp. nov., isolated from a starfish, Patiria pectinifera.</title>
        <authorList>
            <person name="Kawano K."/>
            <person name="Ushijima N."/>
            <person name="Kihara M."/>
            <person name="Itoh H."/>
        </authorList>
    </citation>
    <scope>NUCLEOTIDE SEQUENCE [LARGE SCALE GENOMIC DNA]</scope>
    <source>
        <strain evidence="2 3">KK4</strain>
    </source>
</reference>
<evidence type="ECO:0000313" key="3">
    <source>
        <dbReference type="Proteomes" id="UP000326994"/>
    </source>
</evidence>
<organism evidence="2 3">
    <name type="scientific">Patiriisocius marinistellae</name>
    <dbReference type="NCBI Taxonomy" id="2494560"/>
    <lineage>
        <taxon>Bacteria</taxon>
        <taxon>Pseudomonadati</taxon>
        <taxon>Bacteroidota</taxon>
        <taxon>Flavobacteriia</taxon>
        <taxon>Flavobacteriales</taxon>
        <taxon>Flavobacteriaceae</taxon>
        <taxon>Patiriisocius</taxon>
    </lineage>
</organism>
<proteinExistence type="predicted"/>
<name>A0A5J4FWJ0_9FLAO</name>
<evidence type="ECO:0000256" key="1">
    <source>
        <dbReference type="SAM" id="Phobius"/>
    </source>
</evidence>